<organism evidence="2 3">
    <name type="scientific">Actinocorallia libanotica</name>
    <dbReference type="NCBI Taxonomy" id="46162"/>
    <lineage>
        <taxon>Bacteria</taxon>
        <taxon>Bacillati</taxon>
        <taxon>Actinomycetota</taxon>
        <taxon>Actinomycetes</taxon>
        <taxon>Streptosporangiales</taxon>
        <taxon>Thermomonosporaceae</taxon>
        <taxon>Actinocorallia</taxon>
    </lineage>
</organism>
<protein>
    <recommendedName>
        <fullName evidence="1">THIF-type NAD/FAD binding fold domain-containing protein</fullName>
    </recommendedName>
</protein>
<dbReference type="Gene3D" id="3.40.50.720">
    <property type="entry name" value="NAD(P)-binding Rossmann-like Domain"/>
    <property type="match status" value="1"/>
</dbReference>
<dbReference type="InterPro" id="IPR000594">
    <property type="entry name" value="ThiF_NAD_FAD-bd"/>
</dbReference>
<dbReference type="SUPFAM" id="SSF69572">
    <property type="entry name" value="Activating enzymes of the ubiquitin-like proteins"/>
    <property type="match status" value="1"/>
</dbReference>
<reference evidence="2 3" key="1">
    <citation type="journal article" date="2019" name="Int. J. Syst. Evol. Microbiol.">
        <title>The Global Catalogue of Microorganisms (GCM) 10K type strain sequencing project: providing services to taxonomists for standard genome sequencing and annotation.</title>
        <authorList>
            <consortium name="The Broad Institute Genomics Platform"/>
            <consortium name="The Broad Institute Genome Sequencing Center for Infectious Disease"/>
            <person name="Wu L."/>
            <person name="Ma J."/>
        </authorList>
    </citation>
    <scope>NUCLEOTIDE SEQUENCE [LARGE SCALE GENOMIC DNA]</scope>
    <source>
        <strain evidence="2 3">JCM 10696</strain>
    </source>
</reference>
<proteinExistence type="predicted"/>
<name>A0ABN1Q5X8_9ACTN</name>
<feature type="domain" description="THIF-type NAD/FAD binding fold" evidence="1">
    <location>
        <begin position="114"/>
        <end position="319"/>
    </location>
</feature>
<dbReference type="Pfam" id="PF00899">
    <property type="entry name" value="ThiF"/>
    <property type="match status" value="1"/>
</dbReference>
<dbReference type="InterPro" id="IPR035985">
    <property type="entry name" value="Ubiquitin-activating_enz"/>
</dbReference>
<sequence length="397" mass="42784">MAEPGPRHVVIRPAAHTMLLAADRPLRLGCVLHDHGDLAVIDGSPGREAVLLPPGSRADLRAEDTFLVCAWDGRRFSAHTLVDGEPGAEVDVTVVPDGSDAFERVRGIFETDLLEDRAVAVFGVGSGGSFIVRELAKAGVGRFLLVDHDRLEVGNISRHECGMPDVGRLKVNAVRDLIHRHNPGAQVVTCAERLTGDSRARMRGLVRRTGADLLIGATDTRESRLLLNRIALRENLPLILGGMHRRAYGGIVQRVVPGLTACYQCFVQTLPQEAADNEISSEADAAAAGYTDRLVAPQPGLSTDIVPVALHIAKLAVLDLLDGASPALRSLDADLVANFYRWANRREEIYAGLRPMRDTVDGMTVLRWYGGVLPRQDDCAVCSPGDDSFDDGTFGTG</sequence>
<dbReference type="InterPro" id="IPR045886">
    <property type="entry name" value="ThiF/MoeB/HesA"/>
</dbReference>
<dbReference type="PANTHER" id="PTHR43267:SF1">
    <property type="entry name" value="TRNA THREONYLCARBAMOYLADENOSINE DEHYDRATASE"/>
    <property type="match status" value="1"/>
</dbReference>
<comment type="caution">
    <text evidence="2">The sequence shown here is derived from an EMBL/GenBank/DDBJ whole genome shotgun (WGS) entry which is preliminary data.</text>
</comment>
<gene>
    <name evidence="2" type="ORF">GCM10009550_04320</name>
</gene>
<evidence type="ECO:0000313" key="3">
    <source>
        <dbReference type="Proteomes" id="UP001500665"/>
    </source>
</evidence>
<dbReference type="PANTHER" id="PTHR43267">
    <property type="entry name" value="TRNA THREONYLCARBAMOYLADENOSINE DEHYDRATASE"/>
    <property type="match status" value="1"/>
</dbReference>
<dbReference type="EMBL" id="BAAAHH010000001">
    <property type="protein sequence ID" value="GAA0937509.1"/>
    <property type="molecule type" value="Genomic_DNA"/>
</dbReference>
<keyword evidence="3" id="KW-1185">Reference proteome</keyword>
<evidence type="ECO:0000259" key="1">
    <source>
        <dbReference type="Pfam" id="PF00899"/>
    </source>
</evidence>
<evidence type="ECO:0000313" key="2">
    <source>
        <dbReference type="EMBL" id="GAA0937509.1"/>
    </source>
</evidence>
<accession>A0ABN1Q5X8</accession>
<dbReference type="RefSeq" id="WP_344236064.1">
    <property type="nucleotide sequence ID" value="NZ_BAAAHH010000001.1"/>
</dbReference>
<dbReference type="Proteomes" id="UP001500665">
    <property type="component" value="Unassembled WGS sequence"/>
</dbReference>